<dbReference type="Proteomes" id="UP000477722">
    <property type="component" value="Unassembled WGS sequence"/>
</dbReference>
<dbReference type="RefSeq" id="WP_165297224.1">
    <property type="nucleotide sequence ID" value="NZ_JAAKZZ010000023.1"/>
</dbReference>
<dbReference type="InterPro" id="IPR050177">
    <property type="entry name" value="Lipid_A_modif_metabolic_enz"/>
</dbReference>
<dbReference type="Gene3D" id="3.40.50.720">
    <property type="entry name" value="NAD(P)-binding Rossmann-like Domain"/>
    <property type="match status" value="1"/>
</dbReference>
<reference evidence="3 4" key="1">
    <citation type="submission" date="2020-02" db="EMBL/GenBank/DDBJ databases">
        <title>Whole-genome analyses of novel actinobacteria.</title>
        <authorList>
            <person name="Sahin N."/>
            <person name="Tatar D."/>
        </authorList>
    </citation>
    <scope>NUCLEOTIDE SEQUENCE [LARGE SCALE GENOMIC DNA]</scope>
    <source>
        <strain evidence="3 4">SB3404</strain>
    </source>
</reference>
<evidence type="ECO:0000256" key="1">
    <source>
        <dbReference type="SAM" id="MobiDB-lite"/>
    </source>
</evidence>
<dbReference type="Pfam" id="PF01370">
    <property type="entry name" value="Epimerase"/>
    <property type="match status" value="1"/>
</dbReference>
<dbReference type="PANTHER" id="PTHR43245:SF13">
    <property type="entry name" value="UDP-D-APIOSE_UDP-D-XYLOSE SYNTHASE 2"/>
    <property type="match status" value="1"/>
</dbReference>
<dbReference type="EMBL" id="JAAKZZ010000023">
    <property type="protein sequence ID" value="NGO67565.1"/>
    <property type="molecule type" value="Genomic_DNA"/>
</dbReference>
<evidence type="ECO:0000313" key="3">
    <source>
        <dbReference type="EMBL" id="NGO67565.1"/>
    </source>
</evidence>
<feature type="domain" description="NAD-dependent epimerase/dehydratase" evidence="2">
    <location>
        <begin position="8"/>
        <end position="249"/>
    </location>
</feature>
<protein>
    <submittedName>
        <fullName evidence="3">NAD-dependent epimerase/dehydratase</fullName>
    </submittedName>
</protein>
<proteinExistence type="predicted"/>
<dbReference type="AlphaFoldDB" id="A0A6G4WQT7"/>
<feature type="compositionally biased region" description="Basic and acidic residues" evidence="1">
    <location>
        <begin position="137"/>
        <end position="152"/>
    </location>
</feature>
<organism evidence="3 4">
    <name type="scientific">Streptomyces boncukensis</name>
    <dbReference type="NCBI Taxonomy" id="2711219"/>
    <lineage>
        <taxon>Bacteria</taxon>
        <taxon>Bacillati</taxon>
        <taxon>Actinomycetota</taxon>
        <taxon>Actinomycetes</taxon>
        <taxon>Kitasatosporales</taxon>
        <taxon>Streptomycetaceae</taxon>
        <taxon>Streptomyces</taxon>
    </lineage>
</organism>
<dbReference type="InterPro" id="IPR001509">
    <property type="entry name" value="Epimerase_deHydtase"/>
</dbReference>
<feature type="region of interest" description="Disordered" evidence="1">
    <location>
        <begin position="132"/>
        <end position="152"/>
    </location>
</feature>
<dbReference type="InterPro" id="IPR036291">
    <property type="entry name" value="NAD(P)-bd_dom_sf"/>
</dbReference>
<accession>A0A6G4WQT7</accession>
<gene>
    <name evidence="3" type="ORF">G5C65_04175</name>
</gene>
<sequence length="334" mass="35151">MIRTPRLITVLGATGFVGSAVLRELAARPVRIRAVSRRRAAVPDGARAGIEVRTADLTEPGAMAAAVADADVVIHAIAHIAGATTWRVADGDSAAERVNVGLVRDLVAALAERPRTGEPPAVLLAGAVSQAGPGAGERLDGSEPDRPSGEYDRQKLAAERVLLRADAAGVLRGASLRLPTVYGYGPHSTARDKGVVSTMVRRALAGEPLTMWHDGTVRRDLLYVEDVARAFAAGVDHTEALAGRHWLLGTGEAPPLGQVFERIAALVSEATGKPPVRVVTVEPPTHAEPGDFHSLVVDAAALRRATGWRPEVPLDEALRRTVAFCADGAERELP</sequence>
<dbReference type="SUPFAM" id="SSF51735">
    <property type="entry name" value="NAD(P)-binding Rossmann-fold domains"/>
    <property type="match status" value="1"/>
</dbReference>
<dbReference type="CDD" id="cd08946">
    <property type="entry name" value="SDR_e"/>
    <property type="match status" value="1"/>
</dbReference>
<evidence type="ECO:0000313" key="4">
    <source>
        <dbReference type="Proteomes" id="UP000477722"/>
    </source>
</evidence>
<dbReference type="PANTHER" id="PTHR43245">
    <property type="entry name" value="BIFUNCTIONAL POLYMYXIN RESISTANCE PROTEIN ARNA"/>
    <property type="match status" value="1"/>
</dbReference>
<keyword evidence="4" id="KW-1185">Reference proteome</keyword>
<evidence type="ECO:0000259" key="2">
    <source>
        <dbReference type="Pfam" id="PF01370"/>
    </source>
</evidence>
<name>A0A6G4WQT7_9ACTN</name>
<comment type="caution">
    <text evidence="3">The sequence shown here is derived from an EMBL/GenBank/DDBJ whole genome shotgun (WGS) entry which is preliminary data.</text>
</comment>